<dbReference type="AlphaFoldDB" id="A0A0B2X4T2"/>
<sequence>MSRFFPHTSYAEDQPLPRVILTTHVVTRAVAVGSAVGVGVAAVRQAVPPWRGPDAFSRRLVRASSAGALCGLGLGVVAAAGRMYGRDLVEWQDRSWRLMENRGQLEVDDWTYLGMAAGVGTAWGAGTLRGMGPRGVVGAAGAGSVAGFLAWAAWRLGLNGGKYKEKPKEGDL</sequence>
<feature type="transmembrane region" description="Helical" evidence="1">
    <location>
        <begin position="20"/>
        <end position="43"/>
    </location>
</feature>
<dbReference type="GeneID" id="63736669"/>
<reference evidence="2 3" key="1">
    <citation type="journal article" date="2014" name="Proc. Natl. Acad. Sci. U.S.A.">
        <title>Trajectory and genomic determinants of fungal-pathogen speciation and host adaptation.</title>
        <authorList>
            <person name="Hu X."/>
            <person name="Xiao G."/>
            <person name="Zheng P."/>
            <person name="Shang Y."/>
            <person name="Su Y."/>
            <person name="Zhang X."/>
            <person name="Liu X."/>
            <person name="Zhan S."/>
            <person name="St Leger R.J."/>
            <person name="Wang C."/>
        </authorList>
    </citation>
    <scope>NUCLEOTIDE SEQUENCE [LARGE SCALE GENOMIC DNA]</scope>
    <source>
        <strain evidence="2 3">ARSEF 1941</strain>
    </source>
</reference>
<dbReference type="PANTHER" id="PTHR38636:SF1">
    <property type="entry name" value="CHLORIDE CHANNEL PROTEIN CLC-D"/>
    <property type="match status" value="1"/>
</dbReference>
<dbReference type="Pfam" id="PF08560">
    <property type="entry name" value="DUF1757"/>
    <property type="match status" value="1"/>
</dbReference>
<feature type="transmembrane region" description="Helical" evidence="1">
    <location>
        <begin position="63"/>
        <end position="84"/>
    </location>
</feature>
<keyword evidence="1" id="KW-0472">Membrane</keyword>
<evidence type="ECO:0000256" key="1">
    <source>
        <dbReference type="SAM" id="Phobius"/>
    </source>
</evidence>
<proteinExistence type="predicted"/>
<keyword evidence="1" id="KW-0812">Transmembrane</keyword>
<comment type="caution">
    <text evidence="2">The sequence shown here is derived from an EMBL/GenBank/DDBJ whole genome shotgun (WGS) entry which is preliminary data.</text>
</comment>
<dbReference type="HOGENOM" id="CLU_100672_0_0_1"/>
<dbReference type="InterPro" id="IPR013869">
    <property type="entry name" value="DUF1757"/>
</dbReference>
<evidence type="ECO:0008006" key="4">
    <source>
        <dbReference type="Google" id="ProtNLM"/>
    </source>
</evidence>
<evidence type="ECO:0000313" key="2">
    <source>
        <dbReference type="EMBL" id="KHO00291.1"/>
    </source>
</evidence>
<feature type="transmembrane region" description="Helical" evidence="1">
    <location>
        <begin position="135"/>
        <end position="154"/>
    </location>
</feature>
<dbReference type="Proteomes" id="UP000030816">
    <property type="component" value="Unassembled WGS sequence"/>
</dbReference>
<name>A0A0B2X4T2_METAS</name>
<dbReference type="PANTHER" id="PTHR38636">
    <property type="entry name" value="PROTEIN CBG20488"/>
    <property type="match status" value="1"/>
</dbReference>
<evidence type="ECO:0000313" key="3">
    <source>
        <dbReference type="Proteomes" id="UP000030816"/>
    </source>
</evidence>
<dbReference type="OrthoDB" id="4941440at2759"/>
<gene>
    <name evidence="2" type="ORF">MAM_02214</name>
</gene>
<organism evidence="2 3">
    <name type="scientific">Metarhizium album (strain ARSEF 1941)</name>
    <dbReference type="NCBI Taxonomy" id="1081103"/>
    <lineage>
        <taxon>Eukaryota</taxon>
        <taxon>Fungi</taxon>
        <taxon>Dikarya</taxon>
        <taxon>Ascomycota</taxon>
        <taxon>Pezizomycotina</taxon>
        <taxon>Sordariomycetes</taxon>
        <taxon>Hypocreomycetidae</taxon>
        <taxon>Hypocreales</taxon>
        <taxon>Clavicipitaceae</taxon>
        <taxon>Metarhizium</taxon>
    </lineage>
</organism>
<keyword evidence="1" id="KW-1133">Transmembrane helix</keyword>
<protein>
    <recommendedName>
        <fullName evidence="4">ATP release protein</fullName>
    </recommendedName>
</protein>
<dbReference type="RefSeq" id="XP_040681356.1">
    <property type="nucleotide sequence ID" value="XM_040821013.1"/>
</dbReference>
<keyword evidence="3" id="KW-1185">Reference proteome</keyword>
<dbReference type="EMBL" id="AZHE01000003">
    <property type="protein sequence ID" value="KHO00291.1"/>
    <property type="molecule type" value="Genomic_DNA"/>
</dbReference>
<accession>A0A0B2X4T2</accession>